<keyword evidence="10" id="KW-1185">Reference proteome</keyword>
<dbReference type="InterPro" id="IPR027417">
    <property type="entry name" value="P-loop_NTPase"/>
</dbReference>
<dbReference type="Gene3D" id="3.40.50.300">
    <property type="entry name" value="P-loop containing nucleotide triphosphate hydrolases"/>
    <property type="match status" value="1"/>
</dbReference>
<evidence type="ECO:0008006" key="11">
    <source>
        <dbReference type="Google" id="ProtNLM"/>
    </source>
</evidence>
<feature type="domain" description="Disease resistance N-terminal" evidence="8">
    <location>
        <begin position="1"/>
        <end position="49"/>
    </location>
</feature>
<evidence type="ECO:0000256" key="4">
    <source>
        <dbReference type="ARBA" id="ARBA00022741"/>
    </source>
</evidence>
<evidence type="ECO:0000256" key="6">
    <source>
        <dbReference type="ARBA" id="ARBA00022840"/>
    </source>
</evidence>
<dbReference type="InterPro" id="IPR038005">
    <property type="entry name" value="RX-like_CC"/>
</dbReference>
<evidence type="ECO:0000256" key="2">
    <source>
        <dbReference type="ARBA" id="ARBA00022614"/>
    </source>
</evidence>
<gene>
    <name evidence="9" type="ORF">ACH5RR_032967</name>
</gene>
<dbReference type="Pfam" id="PF00931">
    <property type="entry name" value="NB-ARC"/>
    <property type="match status" value="1"/>
</dbReference>
<sequence>MQCFIRDADARQDEDETVRNWVEEIREIAYDVEDVLENFAVKVSLRKEEGVLKRYAGKLKEGITLHQVGSGIQVIKSRISNLTRSMQTYGIKSISQDENSYSASKRRPYLRRSYSHLIEEDLVGLKENVEHLVVHLVNEDSDKCYRVLAICGMGGIGKTTLARKLYHHGDVRNHFQAVSWACISQQWQAKDVLQGILCKLSQNRGRKSTI</sequence>
<evidence type="ECO:0000259" key="7">
    <source>
        <dbReference type="Pfam" id="PF00931"/>
    </source>
</evidence>
<dbReference type="SUPFAM" id="SSF52540">
    <property type="entry name" value="P-loop containing nucleoside triphosphate hydrolases"/>
    <property type="match status" value="1"/>
</dbReference>
<dbReference type="PANTHER" id="PTHR19338">
    <property type="entry name" value="TRANSLOCASE OF INNER MITOCHONDRIAL MEMBRANE 13 HOMOLOG"/>
    <property type="match status" value="1"/>
</dbReference>
<dbReference type="Pfam" id="PF18052">
    <property type="entry name" value="Rx_N"/>
    <property type="match status" value="1"/>
</dbReference>
<dbReference type="GO" id="GO:0005524">
    <property type="term" value="F:ATP binding"/>
    <property type="evidence" value="ECO:0007669"/>
    <property type="project" value="UniProtKB-KW"/>
</dbReference>
<evidence type="ECO:0000256" key="5">
    <source>
        <dbReference type="ARBA" id="ARBA00022821"/>
    </source>
</evidence>
<reference evidence="9 10" key="1">
    <citation type="submission" date="2024-11" db="EMBL/GenBank/DDBJ databases">
        <title>A near-complete genome assembly of Cinchona calisaya.</title>
        <authorList>
            <person name="Lian D.C."/>
            <person name="Zhao X.W."/>
            <person name="Wei L."/>
        </authorList>
    </citation>
    <scope>NUCLEOTIDE SEQUENCE [LARGE SCALE GENOMIC DNA]</scope>
    <source>
        <tissue evidence="9">Nenye</tissue>
    </source>
</reference>
<keyword evidence="5" id="KW-0611">Plant defense</keyword>
<comment type="caution">
    <text evidence="9">The sequence shown here is derived from an EMBL/GenBank/DDBJ whole genome shotgun (WGS) entry which is preliminary data.</text>
</comment>
<evidence type="ECO:0000313" key="10">
    <source>
        <dbReference type="Proteomes" id="UP001630127"/>
    </source>
</evidence>
<evidence type="ECO:0000313" key="9">
    <source>
        <dbReference type="EMBL" id="KAL3507585.1"/>
    </source>
</evidence>
<keyword evidence="6" id="KW-0067">ATP-binding</keyword>
<dbReference type="GO" id="GO:0006952">
    <property type="term" value="P:defense response"/>
    <property type="evidence" value="ECO:0007669"/>
    <property type="project" value="UniProtKB-KW"/>
</dbReference>
<evidence type="ECO:0000256" key="3">
    <source>
        <dbReference type="ARBA" id="ARBA00022737"/>
    </source>
</evidence>
<evidence type="ECO:0000259" key="8">
    <source>
        <dbReference type="Pfam" id="PF18052"/>
    </source>
</evidence>
<dbReference type="EMBL" id="JBJUIK010000013">
    <property type="protein sequence ID" value="KAL3507585.1"/>
    <property type="molecule type" value="Genomic_DNA"/>
</dbReference>
<protein>
    <recommendedName>
        <fullName evidence="11">Disease resistance protein</fullName>
    </recommendedName>
</protein>
<keyword evidence="4" id="KW-0547">Nucleotide-binding</keyword>
<dbReference type="CDD" id="cd14798">
    <property type="entry name" value="RX-CC_like"/>
    <property type="match status" value="1"/>
</dbReference>
<proteinExistence type="inferred from homology"/>
<dbReference type="AlphaFoldDB" id="A0ABD2YN68"/>
<accession>A0ABD2YN68</accession>
<keyword evidence="2" id="KW-0433">Leucine-rich repeat</keyword>
<dbReference type="Gene3D" id="1.20.5.4130">
    <property type="match status" value="1"/>
</dbReference>
<comment type="similarity">
    <text evidence="1">Belongs to the disease resistance NB-LRR family.</text>
</comment>
<evidence type="ECO:0000256" key="1">
    <source>
        <dbReference type="ARBA" id="ARBA00008894"/>
    </source>
</evidence>
<dbReference type="Proteomes" id="UP001630127">
    <property type="component" value="Unassembled WGS sequence"/>
</dbReference>
<organism evidence="9 10">
    <name type="scientific">Cinchona calisaya</name>
    <dbReference type="NCBI Taxonomy" id="153742"/>
    <lineage>
        <taxon>Eukaryota</taxon>
        <taxon>Viridiplantae</taxon>
        <taxon>Streptophyta</taxon>
        <taxon>Embryophyta</taxon>
        <taxon>Tracheophyta</taxon>
        <taxon>Spermatophyta</taxon>
        <taxon>Magnoliopsida</taxon>
        <taxon>eudicotyledons</taxon>
        <taxon>Gunneridae</taxon>
        <taxon>Pentapetalae</taxon>
        <taxon>asterids</taxon>
        <taxon>lamiids</taxon>
        <taxon>Gentianales</taxon>
        <taxon>Rubiaceae</taxon>
        <taxon>Cinchonoideae</taxon>
        <taxon>Cinchoneae</taxon>
        <taxon>Cinchona</taxon>
    </lineage>
</organism>
<dbReference type="InterPro" id="IPR002182">
    <property type="entry name" value="NB-ARC"/>
</dbReference>
<dbReference type="PANTHER" id="PTHR19338:SF66">
    <property type="entry name" value="NB-ARC DOMAIN-CONTAINING PROTEIN"/>
    <property type="match status" value="1"/>
</dbReference>
<keyword evidence="3" id="KW-0677">Repeat</keyword>
<name>A0ABD2YN68_9GENT</name>
<dbReference type="InterPro" id="IPR041118">
    <property type="entry name" value="Rx_N"/>
</dbReference>
<feature type="domain" description="NB-ARC" evidence="7">
    <location>
        <begin position="126"/>
        <end position="203"/>
    </location>
</feature>